<keyword evidence="3" id="KW-1185">Reference proteome</keyword>
<keyword evidence="1" id="KW-0472">Membrane</keyword>
<keyword evidence="1" id="KW-1133">Transmembrane helix</keyword>
<feature type="transmembrane region" description="Helical" evidence="1">
    <location>
        <begin position="20"/>
        <end position="43"/>
    </location>
</feature>
<sequence>MPAMTASPPPPITPKVRPSWWWFVLGGGLLVAAVISGIGLFVWTLSGFMSTDVTLDADGTSHAVEVGTDGDRMLWFDERYDDPTCRIVDTATGDPVAGLRSPTGDFRRSTGGEEWVGAALFEPGSGRLDVTCTGSGTVPVQVEIGPAPSLGSFGLGLVLTIAVPLVLGGLGLVVLLVTGILWSTRATTRR</sequence>
<dbReference type="EMBL" id="FMZM01000003">
    <property type="protein sequence ID" value="SDC65593.1"/>
    <property type="molecule type" value="Genomic_DNA"/>
</dbReference>
<evidence type="ECO:0000256" key="1">
    <source>
        <dbReference type="SAM" id="Phobius"/>
    </source>
</evidence>
<accession>A0A1G6NCM8</accession>
<dbReference type="Proteomes" id="UP000199034">
    <property type="component" value="Unassembled WGS sequence"/>
</dbReference>
<reference evidence="2 3" key="1">
    <citation type="submission" date="2016-10" db="EMBL/GenBank/DDBJ databases">
        <authorList>
            <person name="de Groot N.N."/>
        </authorList>
    </citation>
    <scope>NUCLEOTIDE SEQUENCE [LARGE SCALE GENOMIC DNA]</scope>
    <source>
        <strain evidence="2 3">CGMCC 4.6858</strain>
    </source>
</reference>
<organism evidence="2 3">
    <name type="scientific">Nocardioides lianchengensis</name>
    <dbReference type="NCBI Taxonomy" id="1045774"/>
    <lineage>
        <taxon>Bacteria</taxon>
        <taxon>Bacillati</taxon>
        <taxon>Actinomycetota</taxon>
        <taxon>Actinomycetes</taxon>
        <taxon>Propionibacteriales</taxon>
        <taxon>Nocardioidaceae</taxon>
        <taxon>Nocardioides</taxon>
    </lineage>
</organism>
<dbReference type="AlphaFoldDB" id="A0A1G6NCM8"/>
<proteinExistence type="predicted"/>
<feature type="transmembrane region" description="Helical" evidence="1">
    <location>
        <begin position="155"/>
        <end position="182"/>
    </location>
</feature>
<keyword evidence="1" id="KW-0812">Transmembrane</keyword>
<name>A0A1G6NCM8_9ACTN</name>
<evidence type="ECO:0000313" key="2">
    <source>
        <dbReference type="EMBL" id="SDC65593.1"/>
    </source>
</evidence>
<protein>
    <submittedName>
        <fullName evidence="2">Uncharacterized protein</fullName>
    </submittedName>
</protein>
<evidence type="ECO:0000313" key="3">
    <source>
        <dbReference type="Proteomes" id="UP000199034"/>
    </source>
</evidence>
<dbReference type="STRING" id="1045774.SAMN05421872_103214"/>
<gene>
    <name evidence="2" type="ORF">SAMN05421872_103214</name>
</gene>